<comment type="caution">
    <text evidence="1">The sequence shown here is derived from an EMBL/GenBank/DDBJ whole genome shotgun (WGS) entry which is preliminary data.</text>
</comment>
<dbReference type="EMBL" id="JAPVEA010000004">
    <property type="protein sequence ID" value="KAJ5456022.1"/>
    <property type="molecule type" value="Genomic_DNA"/>
</dbReference>
<reference evidence="1" key="2">
    <citation type="journal article" date="2023" name="IMA Fungus">
        <title>Comparative genomic study of the Penicillium genus elucidates a diverse pangenome and 15 lateral gene transfer events.</title>
        <authorList>
            <person name="Petersen C."/>
            <person name="Sorensen T."/>
            <person name="Nielsen M.R."/>
            <person name="Sondergaard T.E."/>
            <person name="Sorensen J.L."/>
            <person name="Fitzpatrick D.A."/>
            <person name="Frisvad J.C."/>
            <person name="Nielsen K.L."/>
        </authorList>
    </citation>
    <scope>NUCLEOTIDE SEQUENCE</scope>
    <source>
        <strain evidence="1">IBT 16125</strain>
    </source>
</reference>
<keyword evidence="2" id="KW-1185">Reference proteome</keyword>
<reference evidence="1" key="1">
    <citation type="submission" date="2022-12" db="EMBL/GenBank/DDBJ databases">
        <authorList>
            <person name="Petersen C."/>
        </authorList>
    </citation>
    <scope>NUCLEOTIDE SEQUENCE</scope>
    <source>
        <strain evidence="1">IBT 16125</strain>
    </source>
</reference>
<dbReference type="Proteomes" id="UP001213681">
    <property type="component" value="Unassembled WGS sequence"/>
</dbReference>
<evidence type="ECO:0000313" key="1">
    <source>
        <dbReference type="EMBL" id="KAJ5456022.1"/>
    </source>
</evidence>
<dbReference type="RefSeq" id="XP_056768395.1">
    <property type="nucleotide sequence ID" value="XM_056907668.1"/>
</dbReference>
<dbReference type="AlphaFoldDB" id="A0AAD6G5P5"/>
<dbReference type="GeneID" id="81597911"/>
<protein>
    <submittedName>
        <fullName evidence="1">Uncharacterized protein</fullName>
    </submittedName>
</protein>
<accession>A0AAD6G5P5</accession>
<sequence>MYSFAPIFHSLYSNIRGLTDSLVMTDGYYWTNASWGVTQILDTFVYMTEHLIGVSVDAE</sequence>
<proteinExistence type="predicted"/>
<name>A0AAD6G5P5_9EURO</name>
<gene>
    <name evidence="1" type="ORF">N7458_004286</name>
</gene>
<evidence type="ECO:0000313" key="2">
    <source>
        <dbReference type="Proteomes" id="UP001213681"/>
    </source>
</evidence>
<organism evidence="1 2">
    <name type="scientific">Penicillium daleae</name>
    <dbReference type="NCBI Taxonomy" id="63821"/>
    <lineage>
        <taxon>Eukaryota</taxon>
        <taxon>Fungi</taxon>
        <taxon>Dikarya</taxon>
        <taxon>Ascomycota</taxon>
        <taxon>Pezizomycotina</taxon>
        <taxon>Eurotiomycetes</taxon>
        <taxon>Eurotiomycetidae</taxon>
        <taxon>Eurotiales</taxon>
        <taxon>Aspergillaceae</taxon>
        <taxon>Penicillium</taxon>
    </lineage>
</organism>